<comment type="caution">
    <text evidence="3">The sequence shown here is derived from an EMBL/GenBank/DDBJ whole genome shotgun (WGS) entry which is preliminary data.</text>
</comment>
<dbReference type="CDD" id="cd06533">
    <property type="entry name" value="Glyco_transf_WecG_TagA"/>
    <property type="match status" value="1"/>
</dbReference>
<keyword evidence="4" id="KW-1185">Reference proteome</keyword>
<proteinExistence type="predicted"/>
<dbReference type="PANTHER" id="PTHR34136">
    <property type="match status" value="1"/>
</dbReference>
<evidence type="ECO:0000313" key="3">
    <source>
        <dbReference type="EMBL" id="GEJ57626.1"/>
    </source>
</evidence>
<organism evidence="3 4">
    <name type="scientific">Anaeromyxobacter diazotrophicus</name>
    <dbReference type="NCBI Taxonomy" id="2590199"/>
    <lineage>
        <taxon>Bacteria</taxon>
        <taxon>Pseudomonadati</taxon>
        <taxon>Myxococcota</taxon>
        <taxon>Myxococcia</taxon>
        <taxon>Myxococcales</taxon>
        <taxon>Cystobacterineae</taxon>
        <taxon>Anaeromyxobacteraceae</taxon>
        <taxon>Anaeromyxobacter</taxon>
    </lineage>
</organism>
<protein>
    <submittedName>
        <fullName evidence="3">N-acetylmannosaminyltransferase</fullName>
    </submittedName>
</protein>
<dbReference type="Pfam" id="PF03808">
    <property type="entry name" value="Glyco_tran_WecG"/>
    <property type="match status" value="1"/>
</dbReference>
<dbReference type="EMBL" id="BJTG01000005">
    <property type="protein sequence ID" value="GEJ57626.1"/>
    <property type="molecule type" value="Genomic_DNA"/>
</dbReference>
<name>A0A7I9VMJ5_9BACT</name>
<gene>
    <name evidence="3" type="ORF">AMYX_23670</name>
</gene>
<accession>A0A7I9VMJ5</accession>
<dbReference type="GO" id="GO:0016758">
    <property type="term" value="F:hexosyltransferase activity"/>
    <property type="evidence" value="ECO:0007669"/>
    <property type="project" value="TreeGrafter"/>
</dbReference>
<keyword evidence="2 3" id="KW-0808">Transferase</keyword>
<dbReference type="PANTHER" id="PTHR34136:SF1">
    <property type="entry name" value="UDP-N-ACETYL-D-MANNOSAMINURONIC ACID TRANSFERASE"/>
    <property type="match status" value="1"/>
</dbReference>
<dbReference type="Proteomes" id="UP000503640">
    <property type="component" value="Unassembled WGS sequence"/>
</dbReference>
<dbReference type="NCBIfam" id="TIGR00696">
    <property type="entry name" value="wecG_tagA_cpsF"/>
    <property type="match status" value="1"/>
</dbReference>
<evidence type="ECO:0000256" key="2">
    <source>
        <dbReference type="ARBA" id="ARBA00022679"/>
    </source>
</evidence>
<sequence length="266" mass="28985">MTPEAPSSVPQRLEILGVPVDAVDMARAVAFADEAVRAESRPQSILAVNPEKVMSLAKDPWLAEFFRGGRLLIPDGIGVVWAAKLQHASLARVPGADLMQELCALAARRGYAIYLYGAKEEVSAAAAAHLQARHPSLRIAGRSNGYVPAERMGELVDAINRSGARILFVALGSPRQERWIAEHASRLQVSVIQGIGGTLDTLSGHVKRAPEAWQRMNLEWLYRLLSDPRRIRRQAALPVFAWRVLVQTLAHRVPAGVGPGPTDTLH</sequence>
<dbReference type="RefSeq" id="WP_176065386.1">
    <property type="nucleotide sequence ID" value="NZ_BJTG01000005.1"/>
</dbReference>
<evidence type="ECO:0000256" key="1">
    <source>
        <dbReference type="ARBA" id="ARBA00022676"/>
    </source>
</evidence>
<evidence type="ECO:0000313" key="4">
    <source>
        <dbReference type="Proteomes" id="UP000503640"/>
    </source>
</evidence>
<keyword evidence="1" id="KW-0328">Glycosyltransferase</keyword>
<reference evidence="4" key="1">
    <citation type="journal article" date="2020" name="Appl. Environ. Microbiol.">
        <title>Diazotrophic Anaeromyxobacter Isolates from Soils.</title>
        <authorList>
            <person name="Masuda Y."/>
            <person name="Yamanaka H."/>
            <person name="Xu Z.X."/>
            <person name="Shiratori Y."/>
            <person name="Aono T."/>
            <person name="Amachi S."/>
            <person name="Senoo K."/>
            <person name="Itoh H."/>
        </authorList>
    </citation>
    <scope>NUCLEOTIDE SEQUENCE [LARGE SCALE GENOMIC DNA]</scope>
    <source>
        <strain evidence="4">R267</strain>
    </source>
</reference>
<dbReference type="InterPro" id="IPR004629">
    <property type="entry name" value="WecG_TagA_CpsF"/>
</dbReference>
<dbReference type="AlphaFoldDB" id="A0A7I9VMJ5"/>